<feature type="compositionally biased region" description="Polar residues" evidence="5">
    <location>
        <begin position="393"/>
        <end position="423"/>
    </location>
</feature>
<feature type="region of interest" description="Disordered" evidence="5">
    <location>
        <begin position="896"/>
        <end position="1007"/>
    </location>
</feature>
<dbReference type="Proteomes" id="UP000800200">
    <property type="component" value="Unassembled WGS sequence"/>
</dbReference>
<sequence>MRFHRCLSLGLTLAFYLDATAALRYQVAARQNDEPSITPTRIPAPTKGESSLAASSAPSSKPSERDTQSASPTEQASRTPTDTVRSSSIIVTTSTVIQAPATTASNEPLPTGSAAANSASPLPIQPKITPAIGLGGVILLISGVVYTVIGIKNKWLYVFFSAAYLTSLAVTVLIVYLMNPPVTNAVQGAFFIAAFFSGLIFGALSLVFSDITDGLGCLLGGFCLSMWFLTLKEGGLISSTTGRAVFIGTLSFTSFSLSFSHYTRTYGLIASISFAGATITVLGIDCLSRAGWKEFWLYLWGLNPNTFPLNTNSYPITRAIRVEIACVILFCMFGLVSQLRLWKLVKERREKHAALRLERDQNLEREEEELGRKIEDDFARERAQWEAKYGDKSLQQDSGVGSSNGTIPKTSTSVRETRNSASESVEMVELPSQERVLKTGDLTASGKTVPTGPAVTVTVLQDDAIQQIDAQGNPIQRSERNSVTHSGISIIAKSSAPISDEVKTTESRAVFNRLLSARSSLRSSVPPPPVIVPLPFTIPKEGGSQSEDEDNASVSAVPESISESLANRRSLSKQFSGVSAMNRFSMHRASTCYSASQEALVILHIEDDRGSSIAATLDDEDDEVSVSDLSTLQSPLPYKTDEEVDRSINNADEVEKPELGVEGNPQGQIAEECRIGAPLSELSGQIFAQLADERRGTSDPFKLSEQGIPGPVIETENVAQAQTKQAMKNGETKEAAGEDTDEAAISAAPTESGSALGTKSAGRQLLTVSTDPKPGSTRSKRVSVRNYRQRSDTLGSVVNEDGGRSQHSKSTKSMPPSGGSQVESYGGSLKGAFPEKLSKVALSYRTNEWAKHLELADKPEMDELPDPGSPGIKVEHRVEGANPPVNIEITQPPSATYVHSQRGSVGNNSYHNSNPIRSSSNFSRYSQVEPSPSLSRTPSAVALKSPAVPQSTFPAGGVSRSSSATKGKGMRSSSTPFLNQTLVESPVEESTRARFSSSPSPIPSNTLMGQRETLVRNKVVSQSFVPYASTPNLATGGLDASSTQVMRLDNENLPLADRTRLMSQENMTLAQRKQMIQNQKPPAASQQWRQSSWGIGGQIQGFDSHQPKREASMDQGKREAMLASWRESMRQDMTPTQMVVVGEDGRRAAMISDIRQKELEKQHQEIAATYRDAMMDNMMRSGEMLDAHREAMRRMQANANKNI</sequence>
<dbReference type="OrthoDB" id="102260at2759"/>
<gene>
    <name evidence="9" type="ORF">K469DRAFT_397055</name>
</gene>
<feature type="compositionally biased region" description="Polar residues" evidence="5">
    <location>
        <begin position="811"/>
        <end position="823"/>
    </location>
</feature>
<feature type="region of interest" description="Disordered" evidence="5">
    <location>
        <begin position="746"/>
        <end position="827"/>
    </location>
</feature>
<feature type="region of interest" description="Disordered" evidence="5">
    <location>
        <begin position="30"/>
        <end position="86"/>
    </location>
</feature>
<dbReference type="Pfam" id="PF13886">
    <property type="entry name" value="TM7S3_TM198"/>
    <property type="match status" value="1"/>
</dbReference>
<dbReference type="InterPro" id="IPR025256">
    <property type="entry name" value="TM7S3/TM198-like_dom"/>
</dbReference>
<feature type="compositionally biased region" description="Polar residues" evidence="5">
    <location>
        <begin position="896"/>
        <end position="938"/>
    </location>
</feature>
<dbReference type="EMBL" id="ML994701">
    <property type="protein sequence ID" value="KAF2176773.1"/>
    <property type="molecule type" value="Genomic_DNA"/>
</dbReference>
<evidence type="ECO:0000256" key="7">
    <source>
        <dbReference type="SAM" id="SignalP"/>
    </source>
</evidence>
<evidence type="ECO:0000256" key="4">
    <source>
        <dbReference type="ARBA" id="ARBA00023136"/>
    </source>
</evidence>
<dbReference type="PANTHER" id="PTHR39469">
    <property type="entry name" value="CHROMOSOME 1, WHOLE GENOME SHOTGUN SEQUENCE"/>
    <property type="match status" value="1"/>
</dbReference>
<feature type="chain" id="PRO_5025676131" description="TM7S3/TM198-like domain-containing protein" evidence="7">
    <location>
        <begin position="23"/>
        <end position="1203"/>
    </location>
</feature>
<feature type="compositionally biased region" description="Polar residues" evidence="5">
    <location>
        <begin position="993"/>
        <end position="1007"/>
    </location>
</feature>
<protein>
    <recommendedName>
        <fullName evidence="8">TM7S3/TM198-like domain-containing protein</fullName>
    </recommendedName>
</protein>
<name>A0A6A6DCN8_9PEZI</name>
<organism evidence="9 10">
    <name type="scientific">Zopfia rhizophila CBS 207.26</name>
    <dbReference type="NCBI Taxonomy" id="1314779"/>
    <lineage>
        <taxon>Eukaryota</taxon>
        <taxon>Fungi</taxon>
        <taxon>Dikarya</taxon>
        <taxon>Ascomycota</taxon>
        <taxon>Pezizomycotina</taxon>
        <taxon>Dothideomycetes</taxon>
        <taxon>Dothideomycetes incertae sedis</taxon>
        <taxon>Zopfiaceae</taxon>
        <taxon>Zopfia</taxon>
    </lineage>
</organism>
<feature type="compositionally biased region" description="Polar residues" evidence="5">
    <location>
        <begin position="68"/>
        <end position="82"/>
    </location>
</feature>
<comment type="subcellular location">
    <subcellularLocation>
        <location evidence="1">Membrane</location>
        <topology evidence="1">Multi-pass membrane protein</topology>
    </subcellularLocation>
</comment>
<evidence type="ECO:0000259" key="8">
    <source>
        <dbReference type="Pfam" id="PF13886"/>
    </source>
</evidence>
<dbReference type="PANTHER" id="PTHR39469:SF1">
    <property type="entry name" value="DUF4203 DOMAIN-CONTAINING PROTEIN"/>
    <property type="match status" value="1"/>
</dbReference>
<feature type="compositionally biased region" description="Polar residues" evidence="5">
    <location>
        <begin position="948"/>
        <end position="983"/>
    </location>
</feature>
<feature type="transmembrane region" description="Helical" evidence="6">
    <location>
        <begin position="215"/>
        <end position="231"/>
    </location>
</feature>
<feature type="transmembrane region" description="Helical" evidence="6">
    <location>
        <begin position="189"/>
        <end position="208"/>
    </location>
</feature>
<keyword evidence="4 6" id="KW-0472">Membrane</keyword>
<feature type="compositionally biased region" description="Low complexity" evidence="5">
    <location>
        <begin position="50"/>
        <end position="61"/>
    </location>
</feature>
<evidence type="ECO:0000313" key="9">
    <source>
        <dbReference type="EMBL" id="KAF2176773.1"/>
    </source>
</evidence>
<evidence type="ECO:0000256" key="5">
    <source>
        <dbReference type="SAM" id="MobiDB-lite"/>
    </source>
</evidence>
<evidence type="ECO:0000256" key="2">
    <source>
        <dbReference type="ARBA" id="ARBA00022692"/>
    </source>
</evidence>
<keyword evidence="10" id="KW-1185">Reference proteome</keyword>
<evidence type="ECO:0000313" key="10">
    <source>
        <dbReference type="Proteomes" id="UP000800200"/>
    </source>
</evidence>
<feature type="transmembrane region" description="Helical" evidence="6">
    <location>
        <begin position="266"/>
        <end position="292"/>
    </location>
</feature>
<evidence type="ECO:0000256" key="1">
    <source>
        <dbReference type="ARBA" id="ARBA00004141"/>
    </source>
</evidence>
<dbReference type="AlphaFoldDB" id="A0A6A6DCN8"/>
<dbReference type="GO" id="GO:0016020">
    <property type="term" value="C:membrane"/>
    <property type="evidence" value="ECO:0007669"/>
    <property type="project" value="UniProtKB-SubCell"/>
</dbReference>
<evidence type="ECO:0000256" key="6">
    <source>
        <dbReference type="SAM" id="Phobius"/>
    </source>
</evidence>
<feature type="signal peptide" evidence="7">
    <location>
        <begin position="1"/>
        <end position="22"/>
    </location>
</feature>
<keyword evidence="3 6" id="KW-1133">Transmembrane helix</keyword>
<feature type="transmembrane region" description="Helical" evidence="6">
    <location>
        <begin position="156"/>
        <end position="177"/>
    </location>
</feature>
<feature type="domain" description="TM7S3/TM198-like" evidence="8">
    <location>
        <begin position="136"/>
        <end position="339"/>
    </location>
</feature>
<proteinExistence type="predicted"/>
<feature type="transmembrane region" description="Helical" evidence="6">
    <location>
        <begin position="319"/>
        <end position="342"/>
    </location>
</feature>
<evidence type="ECO:0000256" key="3">
    <source>
        <dbReference type="ARBA" id="ARBA00022989"/>
    </source>
</evidence>
<feature type="transmembrane region" description="Helical" evidence="6">
    <location>
        <begin position="128"/>
        <end position="149"/>
    </location>
</feature>
<keyword evidence="7" id="KW-0732">Signal</keyword>
<reference evidence="9" key="1">
    <citation type="journal article" date="2020" name="Stud. Mycol.">
        <title>101 Dothideomycetes genomes: a test case for predicting lifestyles and emergence of pathogens.</title>
        <authorList>
            <person name="Haridas S."/>
            <person name="Albert R."/>
            <person name="Binder M."/>
            <person name="Bloem J."/>
            <person name="Labutti K."/>
            <person name="Salamov A."/>
            <person name="Andreopoulos B."/>
            <person name="Baker S."/>
            <person name="Barry K."/>
            <person name="Bills G."/>
            <person name="Bluhm B."/>
            <person name="Cannon C."/>
            <person name="Castanera R."/>
            <person name="Culley D."/>
            <person name="Daum C."/>
            <person name="Ezra D."/>
            <person name="Gonzalez J."/>
            <person name="Henrissat B."/>
            <person name="Kuo A."/>
            <person name="Liang C."/>
            <person name="Lipzen A."/>
            <person name="Lutzoni F."/>
            <person name="Magnuson J."/>
            <person name="Mondo S."/>
            <person name="Nolan M."/>
            <person name="Ohm R."/>
            <person name="Pangilinan J."/>
            <person name="Park H.-J."/>
            <person name="Ramirez L."/>
            <person name="Alfaro M."/>
            <person name="Sun H."/>
            <person name="Tritt A."/>
            <person name="Yoshinaga Y."/>
            <person name="Zwiers L.-H."/>
            <person name="Turgeon B."/>
            <person name="Goodwin S."/>
            <person name="Spatafora J."/>
            <person name="Crous P."/>
            <person name="Grigoriev I."/>
        </authorList>
    </citation>
    <scope>NUCLEOTIDE SEQUENCE</scope>
    <source>
        <strain evidence="9">CBS 207.26</strain>
    </source>
</reference>
<feature type="region of interest" description="Disordered" evidence="5">
    <location>
        <begin position="537"/>
        <end position="560"/>
    </location>
</feature>
<keyword evidence="2 6" id="KW-0812">Transmembrane</keyword>
<accession>A0A6A6DCN8</accession>
<feature type="region of interest" description="Disordered" evidence="5">
    <location>
        <begin position="391"/>
        <end position="428"/>
    </location>
</feature>